<feature type="domain" description="Homeobox" evidence="11">
    <location>
        <begin position="176"/>
        <end position="236"/>
    </location>
</feature>
<comment type="subcellular location">
    <subcellularLocation>
        <location evidence="2 8 9">Nucleus</location>
    </subcellularLocation>
</comment>
<organism evidence="12 14">
    <name type="scientific">Limulus polyphemus</name>
    <name type="common">Atlantic horseshoe crab</name>
    <dbReference type="NCBI Taxonomy" id="6850"/>
    <lineage>
        <taxon>Eukaryota</taxon>
        <taxon>Metazoa</taxon>
        <taxon>Ecdysozoa</taxon>
        <taxon>Arthropoda</taxon>
        <taxon>Chelicerata</taxon>
        <taxon>Merostomata</taxon>
        <taxon>Xiphosura</taxon>
        <taxon>Limulidae</taxon>
        <taxon>Limulus</taxon>
    </lineage>
</organism>
<dbReference type="PROSITE" id="PS50071">
    <property type="entry name" value="HOMEOBOX_2"/>
    <property type="match status" value="1"/>
</dbReference>
<keyword evidence="5 8" id="KW-0238">DNA-binding</keyword>
<dbReference type="RefSeq" id="XP_022244578.1">
    <property type="nucleotide sequence ID" value="XM_022388870.1"/>
</dbReference>
<comment type="function">
    <text evidence="1">Sequence-specific transcription factor which is part of a developmental regulatory system that provides cells with specific positional identities on the anterior-posterior axis.</text>
</comment>
<dbReference type="CDD" id="cd00086">
    <property type="entry name" value="homeodomain"/>
    <property type="match status" value="1"/>
</dbReference>
<dbReference type="RefSeq" id="XP_013777105.2">
    <property type="nucleotide sequence ID" value="XM_013921651.2"/>
</dbReference>
<feature type="DNA-binding region" description="Homeobox" evidence="8">
    <location>
        <begin position="178"/>
        <end position="237"/>
    </location>
</feature>
<dbReference type="InterPro" id="IPR009057">
    <property type="entry name" value="Homeodomain-like_sf"/>
</dbReference>
<keyword evidence="6 8" id="KW-0371">Homeobox</keyword>
<evidence type="ECO:0000256" key="8">
    <source>
        <dbReference type="PROSITE-ProRule" id="PRU00108"/>
    </source>
</evidence>
<evidence type="ECO:0000256" key="9">
    <source>
        <dbReference type="RuleBase" id="RU000682"/>
    </source>
</evidence>
<dbReference type="GeneID" id="106461795"/>
<dbReference type="InterPro" id="IPR020479">
    <property type="entry name" value="HD_metazoa"/>
</dbReference>
<dbReference type="RefSeq" id="XP_022244577.1">
    <property type="nucleotide sequence ID" value="XM_022388869.1"/>
</dbReference>
<evidence type="ECO:0000313" key="14">
    <source>
        <dbReference type="RefSeq" id="XP_022244577.1"/>
    </source>
</evidence>
<evidence type="ECO:0000256" key="6">
    <source>
        <dbReference type="ARBA" id="ARBA00023155"/>
    </source>
</evidence>
<keyword evidence="4" id="KW-0217">Developmental protein</keyword>
<feature type="region of interest" description="Disordered" evidence="10">
    <location>
        <begin position="235"/>
        <end position="291"/>
    </location>
</feature>
<dbReference type="Gene3D" id="1.10.10.60">
    <property type="entry name" value="Homeodomain-like"/>
    <property type="match status" value="1"/>
</dbReference>
<dbReference type="PANTHER" id="PTHR45664">
    <property type="entry name" value="PROTEIN ZERKNUELLT 1-RELATED"/>
    <property type="match status" value="1"/>
</dbReference>
<reference evidence="13 14" key="1">
    <citation type="submission" date="2025-05" db="UniProtKB">
        <authorList>
            <consortium name="RefSeq"/>
        </authorList>
    </citation>
    <scope>IDENTIFICATION</scope>
    <source>
        <tissue evidence="13 14">Muscle</tissue>
    </source>
</reference>
<dbReference type="PANTHER" id="PTHR45664:SF11">
    <property type="entry name" value="HOMEOBOX PROTEIN HOX-B3"/>
    <property type="match status" value="1"/>
</dbReference>
<evidence type="ECO:0000313" key="13">
    <source>
        <dbReference type="RefSeq" id="XP_013777105.2"/>
    </source>
</evidence>
<dbReference type="Pfam" id="PF00046">
    <property type="entry name" value="Homeodomain"/>
    <property type="match status" value="1"/>
</dbReference>
<gene>
    <name evidence="13 14 15" type="primary">LOC106461795</name>
</gene>
<dbReference type="SUPFAM" id="SSF46689">
    <property type="entry name" value="Homeodomain-like"/>
    <property type="match status" value="1"/>
</dbReference>
<sequence length="486" mass="54707">MTDYCQNVIKLTKCPTMQKTFYDPHQTSNCLGFYNQPTVMTNGFGGYVSETLQQPQQRFYDSPYSNENVQYGHHSYTVHDQQQQIAMNIVQQSGLCSTTPSPPPPPHLSTSYGDLLQTTDGNYRLQHPQQFVNQVSTLPEIQKKIYPWMCDSRPTSKQKHFTARSHPHHAEAVAEQPIKRARTAYTSAQLVELEKEFHFNRYLCRPRRVEMANLLSLTERQIKIWFQNRRMKYKKEQKNKGLQEKSPSPHSGSTTNSPLPLPTSPANVATASSASSVSMATPASTSSQTKNAQILHSSQTLITDVSCGASTSDSSFLVPPSCQQQNRQRQPEGSSSAVVITPYVQVPTNLVVPQEFHSLQMTLNPFSNHPSDSEVASFDPATFHGNLPSIQLQDELPQQRIHPNSVTIPDSPANLPPFLVASQSPQVQNYHSTAPSMAHPQLQVHTYCQPQQFTKMDDWMQQQHQTFQQYCPRISSVTAPPKLTHF</sequence>
<evidence type="ECO:0000256" key="4">
    <source>
        <dbReference type="ARBA" id="ARBA00022473"/>
    </source>
</evidence>
<evidence type="ECO:0000313" key="12">
    <source>
        <dbReference type="Proteomes" id="UP000694941"/>
    </source>
</evidence>
<dbReference type="PRINTS" id="PR00024">
    <property type="entry name" value="HOMEOBOX"/>
</dbReference>
<dbReference type="InterPro" id="IPR017970">
    <property type="entry name" value="Homeobox_CS"/>
</dbReference>
<dbReference type="PROSITE" id="PS00027">
    <property type="entry name" value="HOMEOBOX_1"/>
    <property type="match status" value="1"/>
</dbReference>
<feature type="region of interest" description="Disordered" evidence="10">
    <location>
        <begin position="313"/>
        <end position="335"/>
    </location>
</feature>
<accession>A0ABM1SLS1</accession>
<evidence type="ECO:0000256" key="5">
    <source>
        <dbReference type="ARBA" id="ARBA00023125"/>
    </source>
</evidence>
<evidence type="ECO:0000259" key="11">
    <source>
        <dbReference type="PROSITE" id="PS50071"/>
    </source>
</evidence>
<evidence type="ECO:0000256" key="3">
    <source>
        <dbReference type="ARBA" id="ARBA00009107"/>
    </source>
</evidence>
<feature type="compositionally biased region" description="Low complexity" evidence="10">
    <location>
        <begin position="251"/>
        <end position="287"/>
    </location>
</feature>
<name>A0ABM1SLS1_LIMPO</name>
<keyword evidence="12" id="KW-1185">Reference proteome</keyword>
<evidence type="ECO:0000313" key="15">
    <source>
        <dbReference type="RefSeq" id="XP_022244578.1"/>
    </source>
</evidence>
<evidence type="ECO:0000256" key="2">
    <source>
        <dbReference type="ARBA" id="ARBA00004123"/>
    </source>
</evidence>
<evidence type="ECO:0000256" key="7">
    <source>
        <dbReference type="ARBA" id="ARBA00023242"/>
    </source>
</evidence>
<protein>
    <submittedName>
        <fullName evidence="13 14">Homeobox protein Hox-B3-like</fullName>
    </submittedName>
</protein>
<keyword evidence="7 8" id="KW-0539">Nucleus</keyword>
<dbReference type="InterPro" id="IPR001356">
    <property type="entry name" value="HD"/>
</dbReference>
<comment type="similarity">
    <text evidence="3">Belongs to the Antp homeobox family.</text>
</comment>
<evidence type="ECO:0000256" key="10">
    <source>
        <dbReference type="SAM" id="MobiDB-lite"/>
    </source>
</evidence>
<proteinExistence type="inferred from homology"/>
<dbReference type="SMART" id="SM00389">
    <property type="entry name" value="HOX"/>
    <property type="match status" value="1"/>
</dbReference>
<evidence type="ECO:0000256" key="1">
    <source>
        <dbReference type="ARBA" id="ARBA00003263"/>
    </source>
</evidence>
<dbReference type="Proteomes" id="UP000694941">
    <property type="component" value="Unplaced"/>
</dbReference>